<evidence type="ECO:0000259" key="5">
    <source>
        <dbReference type="PROSITE" id="PS50850"/>
    </source>
</evidence>
<sequence length="447" mass="48631">MDTERSSSTNSNTSRDQELLPCNSKLDPEKAPLEDDLPPIDGGFHAWMFLAASTMIEALVWGFAFSFGVFESYYRDSDLLKGSHMVAIIGTCATGVAYLSCPVVIVIMILLPRYARWFSTAGCILMCLSLAMGSFSTNTTHLVLSQGVGFGIGGCIAYSPSIMFMSEWFDKRRGLAFGMVWAGSGVSGILFPLVLGKLLDRFGFATTLRICSVLLFVLAAPFLYFHRPRLPISKNIAHHRFNVRFLRNPVFLMYQACNALEAFGFFLPAIYLPTFARSIGASELPASLTVTAYNLASVFGSISMGHLSDRCHALRCITISTIGTVISIFLLWGFSTNIAVLMVFSVSYGIFAGSFSATWSGMIREVQKVDTRSDATIVFSVIAFGRGIGNVVSGPFSEFLLRVDNWQGQAAGAYGTGYGLLIVCTGLTALASGMCLFARYFKCIKTA</sequence>
<keyword evidence="7" id="KW-1185">Reference proteome</keyword>
<dbReference type="Gene3D" id="1.20.1250.20">
    <property type="entry name" value="MFS general substrate transporter like domains"/>
    <property type="match status" value="2"/>
</dbReference>
<dbReference type="InterPro" id="IPR020846">
    <property type="entry name" value="MFS_dom"/>
</dbReference>
<dbReference type="GO" id="GO:0016020">
    <property type="term" value="C:membrane"/>
    <property type="evidence" value="ECO:0007669"/>
    <property type="project" value="UniProtKB-SubCell"/>
</dbReference>
<gene>
    <name evidence="6" type="ORF">N7494_011683</name>
</gene>
<evidence type="ECO:0000256" key="4">
    <source>
        <dbReference type="SAM" id="Phobius"/>
    </source>
</evidence>
<dbReference type="InterPro" id="IPR036259">
    <property type="entry name" value="MFS_trans_sf"/>
</dbReference>
<comment type="caution">
    <text evidence="6">The sequence shown here is derived from an EMBL/GenBank/DDBJ whole genome shotgun (WGS) entry which is preliminary data.</text>
</comment>
<dbReference type="Proteomes" id="UP001220324">
    <property type="component" value="Unassembled WGS sequence"/>
</dbReference>
<name>A0AAD6G9U8_9EURO</name>
<dbReference type="PANTHER" id="PTHR11360">
    <property type="entry name" value="MONOCARBOXYLATE TRANSPORTER"/>
    <property type="match status" value="1"/>
</dbReference>
<feature type="transmembrane region" description="Helical" evidence="4">
    <location>
        <begin position="142"/>
        <end position="163"/>
    </location>
</feature>
<feature type="transmembrane region" description="Helical" evidence="4">
    <location>
        <begin position="117"/>
        <end position="136"/>
    </location>
</feature>
<feature type="transmembrane region" description="Helical" evidence="4">
    <location>
        <begin position="417"/>
        <end position="441"/>
    </location>
</feature>
<dbReference type="SUPFAM" id="SSF103473">
    <property type="entry name" value="MFS general substrate transporter"/>
    <property type="match status" value="1"/>
</dbReference>
<feature type="transmembrane region" description="Helical" evidence="4">
    <location>
        <begin position="46"/>
        <end position="65"/>
    </location>
</feature>
<feature type="transmembrane region" description="Helical" evidence="4">
    <location>
        <begin position="338"/>
        <end position="363"/>
    </location>
</feature>
<dbReference type="EMBL" id="JAQIZZ010000008">
    <property type="protein sequence ID" value="KAJ5525033.1"/>
    <property type="molecule type" value="Genomic_DNA"/>
</dbReference>
<comment type="similarity">
    <text evidence="2">Belongs to the major facilitator superfamily. Monocarboxylate porter (TC 2.A.1.13) family.</text>
</comment>
<comment type="subcellular location">
    <subcellularLocation>
        <location evidence="1">Membrane</location>
        <topology evidence="1">Multi-pass membrane protein</topology>
    </subcellularLocation>
</comment>
<evidence type="ECO:0000256" key="2">
    <source>
        <dbReference type="ARBA" id="ARBA00006727"/>
    </source>
</evidence>
<feature type="transmembrane region" description="Helical" evidence="4">
    <location>
        <begin position="85"/>
        <end position="110"/>
    </location>
</feature>
<feature type="transmembrane region" description="Helical" evidence="4">
    <location>
        <begin position="284"/>
        <end position="302"/>
    </location>
</feature>
<feature type="transmembrane region" description="Helical" evidence="4">
    <location>
        <begin position="375"/>
        <end position="397"/>
    </location>
</feature>
<evidence type="ECO:0000256" key="1">
    <source>
        <dbReference type="ARBA" id="ARBA00004141"/>
    </source>
</evidence>
<feature type="transmembrane region" description="Helical" evidence="4">
    <location>
        <begin position="175"/>
        <end position="196"/>
    </location>
</feature>
<feature type="domain" description="Major facilitator superfamily (MFS) profile" evidence="5">
    <location>
        <begin position="250"/>
        <end position="447"/>
    </location>
</feature>
<dbReference type="PANTHER" id="PTHR11360:SF287">
    <property type="entry name" value="MFS MONOCARBOXYLATE TRANSPORTER"/>
    <property type="match status" value="1"/>
</dbReference>
<protein>
    <submittedName>
        <fullName evidence="6">MFS monocarboxylate transporter</fullName>
    </submittedName>
</protein>
<feature type="region of interest" description="Disordered" evidence="3">
    <location>
        <begin position="1"/>
        <end position="23"/>
    </location>
</feature>
<keyword evidence="4" id="KW-1133">Transmembrane helix</keyword>
<keyword evidence="4" id="KW-0812">Transmembrane</keyword>
<feature type="compositionally biased region" description="Low complexity" evidence="3">
    <location>
        <begin position="1"/>
        <end position="14"/>
    </location>
</feature>
<evidence type="ECO:0000313" key="6">
    <source>
        <dbReference type="EMBL" id="KAJ5525033.1"/>
    </source>
</evidence>
<feature type="transmembrane region" description="Helical" evidence="4">
    <location>
        <begin position="314"/>
        <end position="332"/>
    </location>
</feature>
<feature type="transmembrane region" description="Helical" evidence="4">
    <location>
        <begin position="250"/>
        <end position="272"/>
    </location>
</feature>
<dbReference type="AlphaFoldDB" id="A0AAD6G9U8"/>
<dbReference type="InterPro" id="IPR011701">
    <property type="entry name" value="MFS"/>
</dbReference>
<evidence type="ECO:0000313" key="7">
    <source>
        <dbReference type="Proteomes" id="UP001220324"/>
    </source>
</evidence>
<dbReference type="PROSITE" id="PS50850">
    <property type="entry name" value="MFS"/>
    <property type="match status" value="1"/>
</dbReference>
<feature type="transmembrane region" description="Helical" evidence="4">
    <location>
        <begin position="202"/>
        <end position="225"/>
    </location>
</feature>
<evidence type="ECO:0000256" key="3">
    <source>
        <dbReference type="SAM" id="MobiDB-lite"/>
    </source>
</evidence>
<dbReference type="GO" id="GO:0022857">
    <property type="term" value="F:transmembrane transporter activity"/>
    <property type="evidence" value="ECO:0007669"/>
    <property type="project" value="InterPro"/>
</dbReference>
<accession>A0AAD6G9U8</accession>
<dbReference type="InterPro" id="IPR050327">
    <property type="entry name" value="Proton-linked_MCT"/>
</dbReference>
<keyword evidence="4" id="KW-0472">Membrane</keyword>
<reference evidence="6 7" key="1">
    <citation type="journal article" date="2023" name="IMA Fungus">
        <title>Comparative genomic study of the Penicillium genus elucidates a diverse pangenome and 15 lateral gene transfer events.</title>
        <authorList>
            <person name="Petersen C."/>
            <person name="Sorensen T."/>
            <person name="Nielsen M.R."/>
            <person name="Sondergaard T.E."/>
            <person name="Sorensen J.L."/>
            <person name="Fitzpatrick D.A."/>
            <person name="Frisvad J.C."/>
            <person name="Nielsen K.L."/>
        </authorList>
    </citation>
    <scope>NUCLEOTIDE SEQUENCE [LARGE SCALE GENOMIC DNA]</scope>
    <source>
        <strain evidence="6 7">IBT 35679</strain>
    </source>
</reference>
<dbReference type="Pfam" id="PF07690">
    <property type="entry name" value="MFS_1"/>
    <property type="match status" value="2"/>
</dbReference>
<proteinExistence type="inferred from homology"/>
<organism evidence="6 7">
    <name type="scientific">Penicillium frequentans</name>
    <dbReference type="NCBI Taxonomy" id="3151616"/>
    <lineage>
        <taxon>Eukaryota</taxon>
        <taxon>Fungi</taxon>
        <taxon>Dikarya</taxon>
        <taxon>Ascomycota</taxon>
        <taxon>Pezizomycotina</taxon>
        <taxon>Eurotiomycetes</taxon>
        <taxon>Eurotiomycetidae</taxon>
        <taxon>Eurotiales</taxon>
        <taxon>Aspergillaceae</taxon>
        <taxon>Penicillium</taxon>
    </lineage>
</organism>